<protein>
    <submittedName>
        <fullName evidence="1">Uncharacterized protein</fullName>
    </submittedName>
</protein>
<keyword evidence="2" id="KW-1185">Reference proteome</keyword>
<dbReference type="Pfam" id="PF24202">
    <property type="entry name" value="DUF7427"/>
    <property type="match status" value="1"/>
</dbReference>
<evidence type="ECO:0000313" key="2">
    <source>
        <dbReference type="Proteomes" id="UP000201697"/>
    </source>
</evidence>
<accession>A0A0M4R9Y2</accession>
<proteinExistence type="predicted"/>
<reference evidence="1 2" key="1">
    <citation type="submission" date="2015-08" db="EMBL/GenBank/DDBJ databases">
        <authorList>
            <person name="Clarke R.M."/>
            <person name="Taylor B.J."/>
            <person name="Thorniley A.J."/>
            <person name="Dasenko M.A."/>
            <person name="Denver D.R."/>
            <person name="Garcia-Ruiz H."/>
            <person name="Hoyer J.S."/>
            <person name="Jogdeo S."/>
            <person name="Sullivan C.M."/>
            <person name="Peterson M.R."/>
            <person name="Rowley E.R."/>
            <person name="Schnitzler C.E."/>
            <person name="Vining K.J."/>
            <person name="Almabruk K.H."/>
            <person name="Banawas S."/>
            <person name="Beatty C."/>
            <person name="Bullock C.J."/>
            <person name="Cappellazzi J.E."/>
            <person name="Chagani S.E."/>
            <person name="Chatterjee P."/>
            <person name="Cram E.D."/>
            <person name="Elorriaga M.E."/>
            <person name="Esser M."/>
            <person name="Fellows E.J."/>
            <person name="Garcia G.R."/>
            <person name="Gullaba J.M."/>
            <person name="Kinsley M.A."/>
            <person name="Luo F."/>
            <person name="McGinnis M."/>
            <person name="Paquette C.E."/>
            <person name="Reddekopp R.L."/>
            <person name="Rosen K.L."/>
            <person name="Sahlfeld L.M."/>
            <person name="Vondras A.M."/>
            <person name="Wang J.X."/>
            <person name="Weiss E.S."/>
            <person name="Wernick R."/>
            <person name="Abuelizz H.A."/>
            <person name="Amaro Y."/>
            <person name="Archer C.L."/>
            <person name="Basu A."/>
            <person name="Bellinger M.R."/>
            <person name="Johnson S.F."/>
            <person name="Kitchen S.A."/>
            <person name="Li M."/>
            <person name="Morey-Castro K.E."/>
            <person name="Lavalleur H.J."/>
            <person name="Rangel L.J."/>
            <person name="Ree J.F."/>
            <person name="Shay S.D."/>
            <person name="Sheng Y."/>
            <person name="Smyth J.C."/>
            <person name="Stamm E.A."/>
            <person name="Taylor C.R."/>
            <person name="Vining O.B."/>
            <person name="Wanzeck K.M."/>
            <person name="Watson G."/>
            <person name="Bruck A.J."/>
            <person name="Anders K.R."/>
            <person name="Bradley K.W."/>
            <person name="Asai D.J."/>
            <person name="Bowman C.A."/>
            <person name="Russell D.A."/>
            <person name="Pope W.H."/>
            <person name="Jacobs-Sera D."/>
            <person name="Hendrix R.W."/>
            <person name="Hatfull G.F."/>
        </authorList>
    </citation>
    <scope>NUCLEOTIDE SEQUENCE [LARGE SCALE GENOMIC DNA]</scope>
</reference>
<gene>
    <name evidence="1" type="ORF">SEA_ARCHIE_93</name>
</gene>
<dbReference type="GeneID" id="26632200"/>
<dbReference type="RefSeq" id="YP_009205560.1">
    <property type="nucleotide sequence ID" value="NC_028878.1"/>
</dbReference>
<dbReference type="OrthoDB" id="22717at10239"/>
<evidence type="ECO:0000313" key="1">
    <source>
        <dbReference type="EMBL" id="ALF00399.1"/>
    </source>
</evidence>
<organism evidence="1 2">
    <name type="scientific">Mycobacterium phage Archie</name>
    <dbReference type="NCBI Taxonomy" id="1718599"/>
    <lineage>
        <taxon>Viruses</taxon>
        <taxon>Duplodnaviria</taxon>
        <taxon>Heunggongvirae</taxon>
        <taxon>Uroviricota</taxon>
        <taxon>Caudoviricetes</taxon>
        <taxon>Vilmaviridae</taxon>
        <taxon>Lclasvirinae</taxon>
        <taxon>Faithunavirus</taxon>
        <taxon>Faithunavirus archie</taxon>
    </lineage>
</organism>
<name>A0A0M4R9Y2_9CAUD</name>
<sequence>MRPSDYAWVALLCAIVGYEIAAPPGELLSEGWDRYLQRFPIGARVLPLVLTLHVINALPERYDPVHRLSVLFAALGGKIDRSKGSA</sequence>
<dbReference type="EMBL" id="KT591489">
    <property type="protein sequence ID" value="ALF00399.1"/>
    <property type="molecule type" value="Genomic_DNA"/>
</dbReference>
<dbReference type="Proteomes" id="UP000201697">
    <property type="component" value="Segment"/>
</dbReference>
<dbReference type="InterPro" id="IPR055850">
    <property type="entry name" value="DUF7427"/>
</dbReference>
<dbReference type="KEGG" id="vg:26632200"/>